<dbReference type="PANTHER" id="PTHR33064:SF37">
    <property type="entry name" value="RIBONUCLEASE H"/>
    <property type="match status" value="1"/>
</dbReference>
<reference evidence="2 3" key="1">
    <citation type="journal article" date="2020" name="Genome Biol. Evol.">
        <title>Comparative genomics of strictly vertically transmitted, feminizing microsporidia endosymbionts of amphipod crustaceans.</title>
        <authorList>
            <person name="Cormier A."/>
            <person name="Chebbi M.A."/>
            <person name="Giraud I."/>
            <person name="Wattier R."/>
            <person name="Teixeira M."/>
            <person name="Gilbert C."/>
            <person name="Rigaud T."/>
            <person name="Cordaux R."/>
        </authorList>
    </citation>
    <scope>NUCLEOTIDE SEQUENCE [LARGE SCALE GENOMIC DNA]</scope>
    <source>
        <strain evidence="2 3">Ou3-Ou53</strain>
    </source>
</reference>
<dbReference type="Proteomes" id="UP000740883">
    <property type="component" value="Unassembled WGS sequence"/>
</dbReference>
<evidence type="ECO:0000313" key="3">
    <source>
        <dbReference type="Proteomes" id="UP000740883"/>
    </source>
</evidence>
<comment type="caution">
    <text evidence="2">The sequence shown here is derived from an EMBL/GenBank/DDBJ whole genome shotgun (WGS) entry which is preliminary data.</text>
</comment>
<sequence length="100" mass="11224">MVQKEIKILGSVVSNDKITPDPDKVKAIKELPPPRTVREMRSFLGVTNYCREYAITLKPLFDLLKGSKKQPAQAGMDTRGDTRIYGDKNSVFTRVRTSPA</sequence>
<dbReference type="InterPro" id="IPR051320">
    <property type="entry name" value="Viral_Replic_Matur_Polypro"/>
</dbReference>
<dbReference type="InterPro" id="IPR043502">
    <property type="entry name" value="DNA/RNA_pol_sf"/>
</dbReference>
<accession>A0A9P6GYJ2</accession>
<organism evidence="2 3">
    <name type="scientific">Nosema granulosis</name>
    <dbReference type="NCBI Taxonomy" id="83296"/>
    <lineage>
        <taxon>Eukaryota</taxon>
        <taxon>Fungi</taxon>
        <taxon>Fungi incertae sedis</taxon>
        <taxon>Microsporidia</taxon>
        <taxon>Nosematidae</taxon>
        <taxon>Nosema</taxon>
    </lineage>
</organism>
<evidence type="ECO:0000313" key="2">
    <source>
        <dbReference type="EMBL" id="KAF9762486.1"/>
    </source>
</evidence>
<gene>
    <name evidence="2" type="primary">pol_79</name>
    <name evidence="2" type="ORF">NGRA_1973</name>
</gene>
<dbReference type="AlphaFoldDB" id="A0A9P6GYJ2"/>
<dbReference type="EMBL" id="SBJO01000161">
    <property type="protein sequence ID" value="KAF9762486.1"/>
    <property type="molecule type" value="Genomic_DNA"/>
</dbReference>
<dbReference type="InterPro" id="IPR043128">
    <property type="entry name" value="Rev_trsase/Diguanyl_cyclase"/>
</dbReference>
<evidence type="ECO:0000256" key="1">
    <source>
        <dbReference type="SAM" id="MobiDB-lite"/>
    </source>
</evidence>
<feature type="region of interest" description="Disordered" evidence="1">
    <location>
        <begin position="68"/>
        <end position="89"/>
    </location>
</feature>
<name>A0A9P6GYJ2_9MICR</name>
<dbReference type="PANTHER" id="PTHR33064">
    <property type="entry name" value="POL PROTEIN"/>
    <property type="match status" value="1"/>
</dbReference>
<dbReference type="OrthoDB" id="2195277at2759"/>
<keyword evidence="3" id="KW-1185">Reference proteome</keyword>
<protein>
    <submittedName>
        <fullName evidence="2">Retrovirus-related Pol polyprotein from transposon opus</fullName>
    </submittedName>
</protein>
<dbReference type="Gene3D" id="3.30.70.270">
    <property type="match status" value="1"/>
</dbReference>
<proteinExistence type="predicted"/>
<dbReference type="SUPFAM" id="SSF56672">
    <property type="entry name" value="DNA/RNA polymerases"/>
    <property type="match status" value="1"/>
</dbReference>